<dbReference type="Proteomes" id="UP000005237">
    <property type="component" value="Unassembled WGS sequence"/>
</dbReference>
<evidence type="ECO:0000256" key="3">
    <source>
        <dbReference type="SAM" id="SignalP"/>
    </source>
</evidence>
<organism evidence="4 5">
    <name type="scientific">Caenorhabditis japonica</name>
    <dbReference type="NCBI Taxonomy" id="281687"/>
    <lineage>
        <taxon>Eukaryota</taxon>
        <taxon>Metazoa</taxon>
        <taxon>Ecdysozoa</taxon>
        <taxon>Nematoda</taxon>
        <taxon>Chromadorea</taxon>
        <taxon>Rhabditida</taxon>
        <taxon>Rhabditina</taxon>
        <taxon>Rhabditomorpha</taxon>
        <taxon>Rhabditoidea</taxon>
        <taxon>Rhabditidae</taxon>
        <taxon>Peloderinae</taxon>
        <taxon>Caenorhabditis</taxon>
    </lineage>
</organism>
<accession>A0A8R1EHJ5</accession>
<protein>
    <submittedName>
        <fullName evidence="4">Uncharacterized protein</fullName>
    </submittedName>
</protein>
<reference evidence="5" key="1">
    <citation type="submission" date="2010-08" db="EMBL/GenBank/DDBJ databases">
        <authorList>
            <consortium name="Caenorhabditis japonica Sequencing Consortium"/>
            <person name="Wilson R.K."/>
        </authorList>
    </citation>
    <scope>NUCLEOTIDE SEQUENCE [LARGE SCALE GENOMIC DNA]</scope>
    <source>
        <strain evidence="5">DF5081</strain>
    </source>
</reference>
<dbReference type="AlphaFoldDB" id="A0A8R1EHJ5"/>
<evidence type="ECO:0000256" key="2">
    <source>
        <dbReference type="SAM" id="Phobius"/>
    </source>
</evidence>
<dbReference type="EnsemblMetazoa" id="CJA35199.1">
    <property type="protein sequence ID" value="CJA35199.1"/>
    <property type="gene ID" value="WBGene00211046"/>
</dbReference>
<reference evidence="4" key="2">
    <citation type="submission" date="2022-06" db="UniProtKB">
        <authorList>
            <consortium name="EnsemblMetazoa"/>
        </authorList>
    </citation>
    <scope>IDENTIFICATION</scope>
    <source>
        <strain evidence="4">DF5081</strain>
    </source>
</reference>
<name>A0A8R1EHJ5_CAEJA</name>
<evidence type="ECO:0000313" key="4">
    <source>
        <dbReference type="EnsemblMetazoa" id="CJA35199.1"/>
    </source>
</evidence>
<proteinExistence type="predicted"/>
<keyword evidence="2" id="KW-1133">Transmembrane helix</keyword>
<feature type="signal peptide" evidence="3">
    <location>
        <begin position="1"/>
        <end position="15"/>
    </location>
</feature>
<sequence>MIILLFLTILPVALTVPTTRIARHGLTHQLRTDFSKFADDRLHHLIESRRGEASSRFLAISVIIHTDCEKHVQRISHDWHQTFMEEETCGTERMREWCAENTGESVTMTRMDAVTHASVVTEFRCAVAEKLEEGEKNRISKILKSKWTELLVPAMIAVFLLGVIYNFRKLCKDQWKKEKANEPVMDSLETIDLNSPAEKLQMKKKSGAQQKQRKFDDTDESIGTVFTL</sequence>
<keyword evidence="5" id="KW-1185">Reference proteome</keyword>
<feature type="chain" id="PRO_5035904685" evidence="3">
    <location>
        <begin position="16"/>
        <end position="228"/>
    </location>
</feature>
<keyword evidence="2" id="KW-0472">Membrane</keyword>
<evidence type="ECO:0000313" key="5">
    <source>
        <dbReference type="Proteomes" id="UP000005237"/>
    </source>
</evidence>
<feature type="region of interest" description="Disordered" evidence="1">
    <location>
        <begin position="196"/>
        <end position="228"/>
    </location>
</feature>
<evidence type="ECO:0000256" key="1">
    <source>
        <dbReference type="SAM" id="MobiDB-lite"/>
    </source>
</evidence>
<keyword evidence="2" id="KW-0812">Transmembrane</keyword>
<keyword evidence="3" id="KW-0732">Signal</keyword>
<feature type="transmembrane region" description="Helical" evidence="2">
    <location>
        <begin position="150"/>
        <end position="167"/>
    </location>
</feature>